<dbReference type="AlphaFoldDB" id="A0A1N6MBZ4"/>
<comment type="similarity">
    <text evidence="2 6">Belongs to the class-I pyridoxal-phosphate-dependent aminotransferase family.</text>
</comment>
<dbReference type="PANTHER" id="PTHR46383:SF1">
    <property type="entry name" value="ASPARTATE AMINOTRANSFERASE"/>
    <property type="match status" value="1"/>
</dbReference>
<dbReference type="Proteomes" id="UP000184774">
    <property type="component" value="Unassembled WGS sequence"/>
</dbReference>
<dbReference type="InterPro" id="IPR015422">
    <property type="entry name" value="PyrdxlP-dep_Trfase_small"/>
</dbReference>
<evidence type="ECO:0000256" key="1">
    <source>
        <dbReference type="ARBA" id="ARBA00001933"/>
    </source>
</evidence>
<comment type="cofactor">
    <cofactor evidence="1 6">
        <name>pyridoxal 5'-phosphate</name>
        <dbReference type="ChEBI" id="CHEBI:597326"/>
    </cofactor>
</comment>
<dbReference type="InterPro" id="IPR015421">
    <property type="entry name" value="PyrdxlP-dep_Trfase_major"/>
</dbReference>
<reference evidence="8 9" key="1">
    <citation type="submission" date="2016-12" db="EMBL/GenBank/DDBJ databases">
        <authorList>
            <person name="Song W.-J."/>
            <person name="Kurnit D.M."/>
        </authorList>
    </citation>
    <scope>NUCLEOTIDE SEQUENCE [LARGE SCALE GENOMIC DNA]</scope>
    <source>
        <strain evidence="8 9">CECT 9026</strain>
    </source>
</reference>
<dbReference type="SUPFAM" id="SSF53383">
    <property type="entry name" value="PLP-dependent transferases"/>
    <property type="match status" value="1"/>
</dbReference>
<dbReference type="FunFam" id="3.40.640.10:FF:000033">
    <property type="entry name" value="Aspartate aminotransferase"/>
    <property type="match status" value="1"/>
</dbReference>
<dbReference type="GO" id="GO:0006520">
    <property type="term" value="P:amino acid metabolic process"/>
    <property type="evidence" value="ECO:0007669"/>
    <property type="project" value="InterPro"/>
</dbReference>
<evidence type="ECO:0000256" key="5">
    <source>
        <dbReference type="ARBA" id="ARBA00022898"/>
    </source>
</evidence>
<dbReference type="OrthoDB" id="9763453at2"/>
<dbReference type="EMBL" id="FSSB01000061">
    <property type="protein sequence ID" value="SIO96886.1"/>
    <property type="molecule type" value="Genomic_DNA"/>
</dbReference>
<keyword evidence="4 6" id="KW-0808">Transferase</keyword>
<dbReference type="Gene3D" id="3.90.1150.10">
    <property type="entry name" value="Aspartate Aminotransferase, domain 1"/>
    <property type="match status" value="1"/>
</dbReference>
<keyword evidence="3 6" id="KW-0032">Aminotransferase</keyword>
<accession>A0A1N6MBZ4</accession>
<evidence type="ECO:0000313" key="8">
    <source>
        <dbReference type="EMBL" id="SIO96886.1"/>
    </source>
</evidence>
<dbReference type="InterPro" id="IPR004839">
    <property type="entry name" value="Aminotransferase_I/II_large"/>
</dbReference>
<keyword evidence="5" id="KW-0663">Pyridoxal phosphate</keyword>
<dbReference type="GO" id="GO:0008483">
    <property type="term" value="F:transaminase activity"/>
    <property type="evidence" value="ECO:0007669"/>
    <property type="project" value="UniProtKB-KW"/>
</dbReference>
<dbReference type="CDD" id="cd00609">
    <property type="entry name" value="AAT_like"/>
    <property type="match status" value="1"/>
</dbReference>
<dbReference type="InterPro" id="IPR004838">
    <property type="entry name" value="NHTrfase_class1_PyrdxlP-BS"/>
</dbReference>
<dbReference type="PANTHER" id="PTHR46383">
    <property type="entry name" value="ASPARTATE AMINOTRANSFERASE"/>
    <property type="match status" value="1"/>
</dbReference>
<dbReference type="PROSITE" id="PS00105">
    <property type="entry name" value="AA_TRANSFER_CLASS_1"/>
    <property type="match status" value="1"/>
</dbReference>
<evidence type="ECO:0000256" key="4">
    <source>
        <dbReference type="ARBA" id="ARBA00022679"/>
    </source>
</evidence>
<dbReference type="InterPro" id="IPR015424">
    <property type="entry name" value="PyrdxlP-dep_Trfase"/>
</dbReference>
<dbReference type="EC" id="2.6.1.-" evidence="6"/>
<dbReference type="GO" id="GO:0030170">
    <property type="term" value="F:pyridoxal phosphate binding"/>
    <property type="evidence" value="ECO:0007669"/>
    <property type="project" value="InterPro"/>
</dbReference>
<dbReference type="InterPro" id="IPR050596">
    <property type="entry name" value="AspAT/PAT-like"/>
</dbReference>
<evidence type="ECO:0000259" key="7">
    <source>
        <dbReference type="Pfam" id="PF00155"/>
    </source>
</evidence>
<evidence type="ECO:0000256" key="3">
    <source>
        <dbReference type="ARBA" id="ARBA00022576"/>
    </source>
</evidence>
<feature type="domain" description="Aminotransferase class I/classII large" evidence="7">
    <location>
        <begin position="31"/>
        <end position="384"/>
    </location>
</feature>
<protein>
    <recommendedName>
        <fullName evidence="6">Aminotransferase</fullName>
        <ecNumber evidence="6">2.6.1.-</ecNumber>
    </recommendedName>
</protein>
<evidence type="ECO:0000256" key="6">
    <source>
        <dbReference type="RuleBase" id="RU000481"/>
    </source>
</evidence>
<evidence type="ECO:0000313" key="9">
    <source>
        <dbReference type="Proteomes" id="UP000184774"/>
    </source>
</evidence>
<sequence>MLKVSQRVKNVSLSPTYSILDKVRELKSQGKDIIDLGGGEPSFKTPKHITSFAITSLHDGNTHYTPSRGNPSLLKAVSNYLTNSKKIESFPDENLIITPSAKHALYITLMTILDPGDEIIIPTPSWVSYKAMAELANATPVLVPMHNSYNFELSRSLLEEKVTSKTKAILINNPNNPTGRILNKSELEMLRQFSIDHDIFVIMDEIYEKVIFDGNTHTSLASMPQMKERTITINGFSKAWAMTGWRLGYVCAHAPIINEMLKVQQHSVGCAGSFVQSGGLMALIGDQNCQIDMVLEYQKRRNFLYKNLSKIDGITCLMPDSALYIYADISGLNIGNGTQVANWFLENAGVAVTPGIAFCPQGDSYIRLSFSSSMEQLEVAANRINKSIERLQLEYLNKVEIV</sequence>
<dbReference type="Pfam" id="PF00155">
    <property type="entry name" value="Aminotran_1_2"/>
    <property type="match status" value="1"/>
</dbReference>
<organism evidence="8 9">
    <name type="scientific">Vibrio spartinae</name>
    <dbReference type="NCBI Taxonomy" id="1918945"/>
    <lineage>
        <taxon>Bacteria</taxon>
        <taxon>Pseudomonadati</taxon>
        <taxon>Pseudomonadota</taxon>
        <taxon>Gammaproteobacteria</taxon>
        <taxon>Vibrionales</taxon>
        <taxon>Vibrionaceae</taxon>
        <taxon>Vibrio</taxon>
    </lineage>
</organism>
<dbReference type="Gene3D" id="3.40.640.10">
    <property type="entry name" value="Type I PLP-dependent aspartate aminotransferase-like (Major domain)"/>
    <property type="match status" value="1"/>
</dbReference>
<dbReference type="RefSeq" id="WP_074375261.1">
    <property type="nucleotide sequence ID" value="NZ_AP024908.1"/>
</dbReference>
<name>A0A1N6MBZ4_9VIBR</name>
<gene>
    <name evidence="8" type="ORF">VSP9026_04712</name>
</gene>
<proteinExistence type="inferred from homology"/>
<evidence type="ECO:0000256" key="2">
    <source>
        <dbReference type="ARBA" id="ARBA00007441"/>
    </source>
</evidence>